<evidence type="ECO:0000256" key="1">
    <source>
        <dbReference type="SAM" id="SignalP"/>
    </source>
</evidence>
<comment type="caution">
    <text evidence="2">The sequence shown here is derived from an EMBL/GenBank/DDBJ whole genome shotgun (WGS) entry which is preliminary data.</text>
</comment>
<feature type="chain" id="PRO_5016385209" evidence="1">
    <location>
        <begin position="21"/>
        <end position="234"/>
    </location>
</feature>
<name>A0A327QXL9_9BACT</name>
<dbReference type="PANTHER" id="PTHR33321">
    <property type="match status" value="1"/>
</dbReference>
<dbReference type="InterPro" id="IPR007541">
    <property type="entry name" value="Uncharacterised_BSP"/>
</dbReference>
<keyword evidence="3" id="KW-1185">Reference proteome</keyword>
<feature type="signal peptide" evidence="1">
    <location>
        <begin position="1"/>
        <end position="20"/>
    </location>
</feature>
<dbReference type="EMBL" id="QLLL01000002">
    <property type="protein sequence ID" value="RAJ08538.1"/>
    <property type="molecule type" value="Genomic_DNA"/>
</dbReference>
<sequence>MKKVVLAAGLLLGLHTMTHAQSDWKYINPADIVNSDTITKKGYTLVFINMQPGFSEDISKQLINRYFEVYPAEAKVYNKKTMKTVTFIIDPKYTAVAAASDGIIRFNPKWFDRSPNDIDVVTHEVMHVVQSYPGDAGPGWLTEGIADYVRATIGKSNEAANWRLPNFDAQQHYTNAYRVTARFLLWIEKKVKKGVVVKMDAALRSAKYNDGLWKEYTGKTVDELWSAYAANPTI</sequence>
<dbReference type="OrthoDB" id="211588at2"/>
<evidence type="ECO:0000313" key="2">
    <source>
        <dbReference type="EMBL" id="RAJ08538.1"/>
    </source>
</evidence>
<gene>
    <name evidence="2" type="ORF">LX64_01191</name>
</gene>
<proteinExistence type="predicted"/>
<organism evidence="2 3">
    <name type="scientific">Chitinophaga skermanii</name>
    <dbReference type="NCBI Taxonomy" id="331697"/>
    <lineage>
        <taxon>Bacteria</taxon>
        <taxon>Pseudomonadati</taxon>
        <taxon>Bacteroidota</taxon>
        <taxon>Chitinophagia</taxon>
        <taxon>Chitinophagales</taxon>
        <taxon>Chitinophagaceae</taxon>
        <taxon>Chitinophaga</taxon>
    </lineage>
</organism>
<dbReference type="Proteomes" id="UP000249547">
    <property type="component" value="Unassembled WGS sequence"/>
</dbReference>
<dbReference type="Pfam" id="PF04450">
    <property type="entry name" value="BSP"/>
    <property type="match status" value="1"/>
</dbReference>
<dbReference type="AlphaFoldDB" id="A0A327QXL9"/>
<dbReference type="PANTHER" id="PTHR33321:SF12">
    <property type="entry name" value="PLANT BASIC SECRETORY PROTEIN (BSP) FAMILY PROTEIN"/>
    <property type="match status" value="1"/>
</dbReference>
<protein>
    <submittedName>
        <fullName evidence="2">Basic secretory peptidase family protein</fullName>
    </submittedName>
</protein>
<keyword evidence="1" id="KW-0732">Signal</keyword>
<reference evidence="2 3" key="1">
    <citation type="submission" date="2018-06" db="EMBL/GenBank/DDBJ databases">
        <title>Genomic Encyclopedia of Archaeal and Bacterial Type Strains, Phase II (KMG-II): from individual species to whole genera.</title>
        <authorList>
            <person name="Goeker M."/>
        </authorList>
    </citation>
    <scope>NUCLEOTIDE SEQUENCE [LARGE SCALE GENOMIC DNA]</scope>
    <source>
        <strain evidence="2 3">DSM 23857</strain>
    </source>
</reference>
<accession>A0A327QXL9</accession>
<evidence type="ECO:0000313" key="3">
    <source>
        <dbReference type="Proteomes" id="UP000249547"/>
    </source>
</evidence>
<dbReference type="RefSeq" id="WP_111596678.1">
    <property type="nucleotide sequence ID" value="NZ_QLLL01000002.1"/>
</dbReference>